<proteinExistence type="predicted"/>
<feature type="transmembrane region" description="Helical" evidence="1">
    <location>
        <begin position="31"/>
        <end position="48"/>
    </location>
</feature>
<evidence type="ECO:0000313" key="3">
    <source>
        <dbReference type="Proteomes" id="UP000075903"/>
    </source>
</evidence>
<protein>
    <submittedName>
        <fullName evidence="2">Uncharacterized protein</fullName>
    </submittedName>
</protein>
<name>A0A182VBC2_ANOME</name>
<dbReference type="AlphaFoldDB" id="A0A182VBC2"/>
<keyword evidence="1" id="KW-0812">Transmembrane</keyword>
<accession>A0A182VBC2</accession>
<keyword evidence="1" id="KW-0472">Membrane</keyword>
<organism evidence="2 3">
    <name type="scientific">Anopheles merus</name>
    <name type="common">Mosquito</name>
    <dbReference type="NCBI Taxonomy" id="30066"/>
    <lineage>
        <taxon>Eukaryota</taxon>
        <taxon>Metazoa</taxon>
        <taxon>Ecdysozoa</taxon>
        <taxon>Arthropoda</taxon>
        <taxon>Hexapoda</taxon>
        <taxon>Insecta</taxon>
        <taxon>Pterygota</taxon>
        <taxon>Neoptera</taxon>
        <taxon>Endopterygota</taxon>
        <taxon>Diptera</taxon>
        <taxon>Nematocera</taxon>
        <taxon>Culicoidea</taxon>
        <taxon>Culicidae</taxon>
        <taxon>Anophelinae</taxon>
        <taxon>Anopheles</taxon>
    </lineage>
</organism>
<dbReference type="VEuPathDB" id="VectorBase:AMEM012062"/>
<dbReference type="EnsemblMetazoa" id="AMEM012062-RA">
    <property type="protein sequence ID" value="AMEM012062-PA"/>
    <property type="gene ID" value="AMEM012062"/>
</dbReference>
<sequence>MRYLVQWRWPHTEPWRQHTPVPFLEHLRRRWMMLVMMVVMVVGMMRLWHRCQRPGLRRNDVDLFLRYRGYGNLDVLPAGPATLARAGSMVEVRNSHGIALVTRCSDSVLALRAKSSDPNSCSVQVSILRCSSFGSMSQSMVRS</sequence>
<evidence type="ECO:0000256" key="1">
    <source>
        <dbReference type="SAM" id="Phobius"/>
    </source>
</evidence>
<evidence type="ECO:0000313" key="2">
    <source>
        <dbReference type="EnsemblMetazoa" id="AMEM012062-PA"/>
    </source>
</evidence>
<keyword evidence="3" id="KW-1185">Reference proteome</keyword>
<reference evidence="2" key="1">
    <citation type="submission" date="2020-05" db="UniProtKB">
        <authorList>
            <consortium name="EnsemblMetazoa"/>
        </authorList>
    </citation>
    <scope>IDENTIFICATION</scope>
    <source>
        <strain evidence="2">MAF</strain>
    </source>
</reference>
<keyword evidence="1" id="KW-1133">Transmembrane helix</keyword>
<dbReference type="Proteomes" id="UP000075903">
    <property type="component" value="Unassembled WGS sequence"/>
</dbReference>